<dbReference type="Gene3D" id="3.90.190.10">
    <property type="entry name" value="Protein tyrosine phosphatase superfamily"/>
    <property type="match status" value="1"/>
</dbReference>
<dbReference type="InterPro" id="IPR029021">
    <property type="entry name" value="Prot-tyrosine_phosphatase-like"/>
</dbReference>
<proteinExistence type="predicted"/>
<gene>
    <name evidence="4" type="primary">DUSP26</name>
</gene>
<dbReference type="GO" id="GO:0043409">
    <property type="term" value="P:negative regulation of MAPK cascade"/>
    <property type="evidence" value="ECO:0007669"/>
    <property type="project" value="TreeGrafter"/>
</dbReference>
<evidence type="ECO:0000256" key="3">
    <source>
        <dbReference type="PIRSR" id="PIRSR620405-1"/>
    </source>
</evidence>
<evidence type="ECO:0000256" key="1">
    <source>
        <dbReference type="ARBA" id="ARBA00004496"/>
    </source>
</evidence>
<organism evidence="4 5">
    <name type="scientific">Oncorhynchus tshawytscha</name>
    <name type="common">Chinook salmon</name>
    <name type="synonym">Salmo tshawytscha</name>
    <dbReference type="NCBI Taxonomy" id="74940"/>
    <lineage>
        <taxon>Eukaryota</taxon>
        <taxon>Metazoa</taxon>
        <taxon>Chordata</taxon>
        <taxon>Craniata</taxon>
        <taxon>Vertebrata</taxon>
        <taxon>Euteleostomi</taxon>
        <taxon>Actinopterygii</taxon>
        <taxon>Neopterygii</taxon>
        <taxon>Teleostei</taxon>
        <taxon>Protacanthopterygii</taxon>
        <taxon>Salmoniformes</taxon>
        <taxon>Salmonidae</taxon>
        <taxon>Salmoninae</taxon>
        <taxon>Oncorhynchus</taxon>
    </lineage>
</organism>
<keyword evidence="5" id="KW-1185">Reference proteome</keyword>
<dbReference type="SUPFAM" id="SSF52799">
    <property type="entry name" value="(Phosphotyrosine protein) phosphatases II"/>
    <property type="match status" value="1"/>
</dbReference>
<dbReference type="Proteomes" id="UP000694402">
    <property type="component" value="Unassembled WGS sequence"/>
</dbReference>
<accession>A0A8C8C6R3</accession>
<dbReference type="GeneTree" id="ENSGT00940000158107"/>
<evidence type="ECO:0000256" key="2">
    <source>
        <dbReference type="ARBA" id="ARBA00022490"/>
    </source>
</evidence>
<reference evidence="4" key="1">
    <citation type="submission" date="2025-08" db="UniProtKB">
        <authorList>
            <consortium name="Ensembl"/>
        </authorList>
    </citation>
    <scope>IDENTIFICATION</scope>
</reference>
<dbReference type="GO" id="GO:0008138">
    <property type="term" value="F:protein tyrosine/serine/threonine phosphatase activity"/>
    <property type="evidence" value="ECO:0007669"/>
    <property type="project" value="InterPro"/>
</dbReference>
<sequence length="128" mass="14087">ILRKHLKPYLFKKDIASDRRELARLGFTRGILNCSQSKWRSGGIEAHKSPSFDMNVNFYPAAEFTHRALSSKVLVHCAVSVSHSAALVLAIKTVKDPCGIIPKRGFFSQLNCLDGILALHSPTSPTSP</sequence>
<feature type="active site" description="Phosphocysteine intermediate" evidence="3">
    <location>
        <position position="77"/>
    </location>
</feature>
<comment type="subcellular location">
    <subcellularLocation>
        <location evidence="1">Cytoplasm</location>
    </subcellularLocation>
</comment>
<dbReference type="GO" id="GO:0005737">
    <property type="term" value="C:cytoplasm"/>
    <property type="evidence" value="ECO:0007669"/>
    <property type="project" value="UniProtKB-SubCell"/>
</dbReference>
<evidence type="ECO:0000313" key="5">
    <source>
        <dbReference type="Proteomes" id="UP000694402"/>
    </source>
</evidence>
<reference evidence="4" key="2">
    <citation type="submission" date="2025-09" db="UniProtKB">
        <authorList>
            <consortium name="Ensembl"/>
        </authorList>
    </citation>
    <scope>IDENTIFICATION</scope>
</reference>
<evidence type="ECO:0008006" key="6">
    <source>
        <dbReference type="Google" id="ProtNLM"/>
    </source>
</evidence>
<dbReference type="AlphaFoldDB" id="A0A8C8C6R3"/>
<dbReference type="InterPro" id="IPR020405">
    <property type="entry name" value="Atypical_DUSP_subfamA"/>
</dbReference>
<dbReference type="PANTHER" id="PTHR45682:SF8">
    <property type="entry name" value="DUAL SPECIFICITY PROTEIN PHOSPHATASE 26"/>
    <property type="match status" value="1"/>
</dbReference>
<dbReference type="Ensembl" id="ENSOTST00005008467.2">
    <property type="protein sequence ID" value="ENSOTSP00005007669.1"/>
    <property type="gene ID" value="ENSOTSG00005004267.2"/>
</dbReference>
<name>A0A8C8C6R3_ONCTS</name>
<protein>
    <recommendedName>
        <fullName evidence="6">Protein-serine/threonine phosphatase</fullName>
    </recommendedName>
</protein>
<dbReference type="GO" id="GO:0033549">
    <property type="term" value="F:MAP kinase phosphatase activity"/>
    <property type="evidence" value="ECO:0007669"/>
    <property type="project" value="TreeGrafter"/>
</dbReference>
<evidence type="ECO:0000313" key="4">
    <source>
        <dbReference type="Ensembl" id="ENSOTSP00005007669.1"/>
    </source>
</evidence>
<dbReference type="PANTHER" id="PTHR45682">
    <property type="entry name" value="AGAP008228-PA"/>
    <property type="match status" value="1"/>
</dbReference>
<keyword evidence="2" id="KW-0963">Cytoplasm</keyword>